<dbReference type="Gene3D" id="3.40.1810.10">
    <property type="entry name" value="Transcription factor, MADS-box"/>
    <property type="match status" value="1"/>
</dbReference>
<keyword evidence="4" id="KW-0804">Transcription</keyword>
<dbReference type="GO" id="GO:0000978">
    <property type="term" value="F:RNA polymerase II cis-regulatory region sequence-specific DNA binding"/>
    <property type="evidence" value="ECO:0000318"/>
    <property type="project" value="GO_Central"/>
</dbReference>
<protein>
    <recommendedName>
        <fullName evidence="7">MADS-box domain-containing protein</fullName>
    </recommendedName>
</protein>
<sequence>MTRKKTNLAYISNVSARKRTLNLRKKGLLKKLDEIKTLCDVDACAVIYSPYNSTPEVWPSNSEVQKVMEKFENLPEEKQTKKSFNHEEFLNQTITKVQNQVKKLIEGNNDKLMEELMFSCLNGNMGDLAIDDSNRGNLCEFIDGHLKKLYHHKNVILKNTHLETGESSSMAMAMGMPPVAMAEAGSSFFNSPQQTNESQPLVTSNQGQEHISSHGNQFLNVPTNFPQQPNEVQCAVSSNQGLEHVPSLKNNFMCAPIFNSPLLTNESQPLVTSNHGPEHICSHGSQFPNVPTFNFSQQTNELRHTISPNQGLEHVHSLGNNFMNAPTFNSPQLTNEMQQPIIFSNQGANHVDSLASNLLPVSNHGVNTQVMNQDEVYYPLNQQDWYVKEMMEQSEPTCFPWMEENHHYNHRQF</sequence>
<dbReference type="GO" id="GO:0046983">
    <property type="term" value="F:protein dimerization activity"/>
    <property type="evidence" value="ECO:0007669"/>
    <property type="project" value="InterPro"/>
</dbReference>
<name>A0A398AZQ6_BRACM</name>
<dbReference type="EMBL" id="LR031571">
    <property type="protein sequence ID" value="VDC77966.1"/>
    <property type="molecule type" value="Genomic_DNA"/>
</dbReference>
<keyword evidence="5" id="KW-0539">Nucleus</keyword>
<reference evidence="10" key="5">
    <citation type="submission" date="2023-03" db="UniProtKB">
        <authorList>
            <consortium name="EnsemblPlants"/>
        </authorList>
    </citation>
    <scope>IDENTIFICATION</scope>
    <source>
        <strain evidence="10">cv. Chiifu-401-42</strain>
    </source>
</reference>
<proteinExistence type="predicted"/>
<dbReference type="InterPro" id="IPR036879">
    <property type="entry name" value="TF_MADSbox_sf"/>
</dbReference>
<accession>M4FGM0</accession>
<dbReference type="Gramene" id="Bra040248.1">
    <property type="protein sequence ID" value="Bra040248.1-P"/>
    <property type="gene ID" value="Bra040248"/>
</dbReference>
<dbReference type="Pfam" id="PF00319">
    <property type="entry name" value="SRF-TF"/>
    <property type="match status" value="1"/>
</dbReference>
<evidence type="ECO:0000313" key="8">
    <source>
        <dbReference type="EMBL" id="RID81083.1"/>
    </source>
</evidence>
<organism evidence="8 12">
    <name type="scientific">Brassica campestris</name>
    <name type="common">Field mustard</name>
    <dbReference type="NCBI Taxonomy" id="3711"/>
    <lineage>
        <taxon>Eukaryota</taxon>
        <taxon>Viridiplantae</taxon>
        <taxon>Streptophyta</taxon>
        <taxon>Embryophyta</taxon>
        <taxon>Tracheophyta</taxon>
        <taxon>Spermatophyta</taxon>
        <taxon>Magnoliopsida</taxon>
        <taxon>eudicotyledons</taxon>
        <taxon>Gunneridae</taxon>
        <taxon>Pentapetalae</taxon>
        <taxon>rosids</taxon>
        <taxon>malvids</taxon>
        <taxon>Brassicales</taxon>
        <taxon>Brassicaceae</taxon>
        <taxon>Brassiceae</taxon>
        <taxon>Brassica</taxon>
    </lineage>
</organism>
<dbReference type="GO" id="GO:0005634">
    <property type="term" value="C:nucleus"/>
    <property type="evidence" value="ECO:0007669"/>
    <property type="project" value="UniProtKB-SubCell"/>
</dbReference>
<dbReference type="GO" id="GO:0006357">
    <property type="term" value="P:regulation of transcription by RNA polymerase II"/>
    <property type="evidence" value="ECO:0000318"/>
    <property type="project" value="GO_Central"/>
</dbReference>
<evidence type="ECO:0000256" key="4">
    <source>
        <dbReference type="ARBA" id="ARBA00023163"/>
    </source>
</evidence>
<keyword evidence="2" id="KW-0805">Transcription regulation</keyword>
<evidence type="ECO:0000259" key="7">
    <source>
        <dbReference type="PROSITE" id="PS50066"/>
    </source>
</evidence>
<keyword evidence="3" id="KW-0238">DNA-binding</keyword>
<gene>
    <name evidence="9" type="ORF">BRAA01T04468Z</name>
    <name evidence="8" type="ORF">BRARA_A03689</name>
</gene>
<evidence type="ECO:0000256" key="6">
    <source>
        <dbReference type="SAM" id="MobiDB-lite"/>
    </source>
</evidence>
<dbReference type="GO" id="GO:0000981">
    <property type="term" value="F:DNA-binding transcription factor activity, RNA polymerase II-specific"/>
    <property type="evidence" value="ECO:0000318"/>
    <property type="project" value="GO_Central"/>
</dbReference>
<dbReference type="SMART" id="SM00432">
    <property type="entry name" value="MADS"/>
    <property type="match status" value="1"/>
</dbReference>
<evidence type="ECO:0000313" key="11">
    <source>
        <dbReference type="Proteomes" id="UP000011750"/>
    </source>
</evidence>
<dbReference type="STRING" id="51351.M4FGM0"/>
<dbReference type="EnsemblPlants" id="Bra040248.1">
    <property type="protein sequence ID" value="Bra040248.1-P"/>
    <property type="gene ID" value="Bra040248"/>
</dbReference>
<keyword evidence="11" id="KW-1185">Reference proteome</keyword>
<dbReference type="SMR" id="A0A398AZQ6"/>
<dbReference type="AlphaFoldDB" id="A0A398AZQ6"/>
<evidence type="ECO:0000313" key="10">
    <source>
        <dbReference type="EnsemblPlants" id="Bra040248.1-P"/>
    </source>
</evidence>
<accession>A0A398AZQ6</accession>
<reference evidence="11" key="2">
    <citation type="journal article" date="2018" name="Hortic Res">
        <title>Improved Brassica rapa reference genome by single-molecule sequencing and chromosome conformation capture technologies.</title>
        <authorList>
            <person name="Zhang L."/>
            <person name="Cai X."/>
            <person name="Wu J."/>
            <person name="Liu M."/>
            <person name="Grob S."/>
            <person name="Cheng F."/>
            <person name="Liang J."/>
            <person name="Cai C."/>
            <person name="Liu Z."/>
            <person name="Liu B."/>
            <person name="Wang F."/>
            <person name="Li S."/>
            <person name="Liu F."/>
            <person name="Li X."/>
            <person name="Cheng L."/>
            <person name="Yang W."/>
            <person name="Li M.H."/>
            <person name="Grossniklaus U."/>
            <person name="Zheng H."/>
            <person name="Wang X."/>
        </authorList>
    </citation>
    <scope>NUCLEOTIDE SEQUENCE [LARGE SCALE GENOMIC DNA]</scope>
    <source>
        <strain evidence="11">cv. Chiifu-401-42</strain>
    </source>
</reference>
<reference evidence="9" key="4">
    <citation type="submission" date="2018-11" db="EMBL/GenBank/DDBJ databases">
        <authorList>
            <consortium name="Genoscope - CEA"/>
            <person name="William W."/>
        </authorList>
    </citation>
    <scope>NUCLEOTIDE SEQUENCE</scope>
</reference>
<reference evidence="8 12" key="3">
    <citation type="submission" date="2018-06" db="EMBL/GenBank/DDBJ databases">
        <title>WGS assembly of Brassica rapa FPsc.</title>
        <authorList>
            <person name="Bowman J."/>
            <person name="Kohchi T."/>
            <person name="Yamato K."/>
            <person name="Jenkins J."/>
            <person name="Shu S."/>
            <person name="Ishizaki K."/>
            <person name="Yamaoka S."/>
            <person name="Nishihama R."/>
            <person name="Nakamura Y."/>
            <person name="Berger F."/>
            <person name="Adam C."/>
            <person name="Aki S."/>
            <person name="Althoff F."/>
            <person name="Araki T."/>
            <person name="Arteaga-Vazquez M."/>
            <person name="Balasubrmanian S."/>
            <person name="Bauer D."/>
            <person name="Boehm C."/>
            <person name="Briginshaw L."/>
            <person name="Caballero-Perez J."/>
            <person name="Catarino B."/>
            <person name="Chen F."/>
            <person name="Chiyoda S."/>
            <person name="Chovatia M."/>
            <person name="Davies K."/>
            <person name="Delmans M."/>
            <person name="Demura T."/>
            <person name="Dierschke T."/>
            <person name="Dolan L."/>
            <person name="Dorantes-Acosta A."/>
            <person name="Eklund D."/>
            <person name="Florent S."/>
            <person name="Flores-Sandoval E."/>
            <person name="Fujiyama A."/>
            <person name="Fukuzawa H."/>
            <person name="Galik B."/>
            <person name="Grimanelli D."/>
            <person name="Grimwood J."/>
            <person name="Grossniklaus U."/>
            <person name="Hamada T."/>
            <person name="Haseloff J."/>
            <person name="Hetherington A."/>
            <person name="Higo A."/>
            <person name="Hirakawa Y."/>
            <person name="Hundley H."/>
            <person name="Ikeda Y."/>
            <person name="Inoue K."/>
            <person name="Inoue S."/>
            <person name="Ishida S."/>
            <person name="Jia Q."/>
            <person name="Kakita M."/>
            <person name="Kanazawa T."/>
            <person name="Kawai Y."/>
            <person name="Kawashima T."/>
            <person name="Kennedy M."/>
            <person name="Kinose K."/>
            <person name="Kinoshita T."/>
            <person name="Kohara Y."/>
            <person name="Koide E."/>
            <person name="Komatsu K."/>
            <person name="Kopischke S."/>
            <person name="Kubo M."/>
            <person name="Kyozuka J."/>
            <person name="Lagercrantz U."/>
            <person name="Lin S."/>
            <person name="Lindquist E."/>
            <person name="Lipzen A."/>
            <person name="Lu C."/>
            <person name="Luna E."/>
            <person name="Martienssen R."/>
            <person name="Minamino N."/>
            <person name="Mizutani M."/>
            <person name="Mizutani M."/>
            <person name="Mochizuki N."/>
            <person name="Monte I."/>
            <person name="Mosher R."/>
            <person name="Nagasaki H."/>
            <person name="Nakagami H."/>
            <person name="Naramoto S."/>
            <person name="Nishitani K."/>
            <person name="Ohtani M."/>
            <person name="Okamoto T."/>
            <person name="Okumura M."/>
            <person name="Phillips J."/>
            <person name="Pollak B."/>
            <person name="Reinders A."/>
            <person name="Roevekamp M."/>
            <person name="Sano R."/>
            <person name="Sawa S."/>
            <person name="Schmid M."/>
            <person name="Shirakawa M."/>
            <person name="Solano R."/>
            <person name="Spunde A."/>
            <person name="Suetsugu N."/>
            <person name="Sugano S."/>
            <person name="Sugiyama A."/>
            <person name="Sun R."/>
            <person name="Suzuki Y."/>
            <person name="Takenaka M."/>
            <person name="Takezawa D."/>
            <person name="Tomogane H."/>
            <person name="Tsuzuki M."/>
            <person name="Ueda T."/>
            <person name="Umeda M."/>
            <person name="Ward J."/>
            <person name="Watanabe Y."/>
            <person name="Yazaki K."/>
            <person name="Yokoyama R."/>
            <person name="Yoshitake Y."/>
            <person name="Yotsui I."/>
            <person name="Zachgo S."/>
            <person name="Schmutz J."/>
        </authorList>
    </citation>
    <scope>NUCLEOTIDE SEQUENCE [LARGE SCALE GENOMIC DNA]</scope>
    <source>
        <strain evidence="12">cv. B-3</strain>
    </source>
</reference>
<dbReference type="SUPFAM" id="SSF55455">
    <property type="entry name" value="SRF-like"/>
    <property type="match status" value="1"/>
</dbReference>
<feature type="region of interest" description="Disordered" evidence="6">
    <location>
        <begin position="190"/>
        <end position="213"/>
    </location>
</feature>
<comment type="subcellular location">
    <subcellularLocation>
        <location evidence="1">Nucleus</location>
    </subcellularLocation>
</comment>
<evidence type="ECO:0000256" key="5">
    <source>
        <dbReference type="ARBA" id="ARBA00023242"/>
    </source>
</evidence>
<evidence type="ECO:0000256" key="3">
    <source>
        <dbReference type="ARBA" id="ARBA00023125"/>
    </source>
</evidence>
<dbReference type="eggNOG" id="KOG0014">
    <property type="taxonomic scope" value="Eukaryota"/>
</dbReference>
<evidence type="ECO:0000313" key="12">
    <source>
        <dbReference type="Proteomes" id="UP000264353"/>
    </source>
</evidence>
<evidence type="ECO:0000256" key="1">
    <source>
        <dbReference type="ARBA" id="ARBA00004123"/>
    </source>
</evidence>
<evidence type="ECO:0000313" key="9">
    <source>
        <dbReference type="EMBL" id="VDC77966.1"/>
    </source>
</evidence>
<dbReference type="Proteomes" id="UP000011750">
    <property type="component" value="Chromosome A01"/>
</dbReference>
<reference evidence="11" key="1">
    <citation type="journal article" date="2011" name="Nat. Genet.">
        <title>The genome of the mesopolyploid crop species Brassica rapa.</title>
        <authorList>
            <consortium name="Brassica rapa Genome Sequencing Project Consortium"/>
            <person name="Wang X."/>
            <person name="Wang H."/>
            <person name="Wang J."/>
            <person name="Sun R."/>
            <person name="Wu J."/>
            <person name="Liu S."/>
            <person name="Bai Y."/>
            <person name="Mun J.H."/>
            <person name="Bancroft I."/>
            <person name="Cheng F."/>
            <person name="Huang S."/>
            <person name="Li X."/>
            <person name="Hua W."/>
            <person name="Wang J."/>
            <person name="Wang X."/>
            <person name="Freeling M."/>
            <person name="Pires J.C."/>
            <person name="Paterson A.H."/>
            <person name="Chalhoub B."/>
            <person name="Wang B."/>
            <person name="Hayward A."/>
            <person name="Sharpe A.G."/>
            <person name="Park B.S."/>
            <person name="Weisshaar B."/>
            <person name="Liu B."/>
            <person name="Li B."/>
            <person name="Liu B."/>
            <person name="Tong C."/>
            <person name="Song C."/>
            <person name="Duran C."/>
            <person name="Peng C."/>
            <person name="Geng C."/>
            <person name="Koh C."/>
            <person name="Lin C."/>
            <person name="Edwards D."/>
            <person name="Mu D."/>
            <person name="Shen D."/>
            <person name="Soumpourou E."/>
            <person name="Li F."/>
            <person name="Fraser F."/>
            <person name="Conant G."/>
            <person name="Lassalle G."/>
            <person name="King G.J."/>
            <person name="Bonnema G."/>
            <person name="Tang H."/>
            <person name="Wang H."/>
            <person name="Belcram H."/>
            <person name="Zhou H."/>
            <person name="Hirakawa H."/>
            <person name="Abe H."/>
            <person name="Guo H."/>
            <person name="Wang H."/>
            <person name="Jin H."/>
            <person name="Parkin I.A."/>
            <person name="Batley J."/>
            <person name="Kim J.S."/>
            <person name="Just J."/>
            <person name="Li J."/>
            <person name="Xu J."/>
            <person name="Deng J."/>
            <person name="Kim J.A."/>
            <person name="Li J."/>
            <person name="Yu J."/>
            <person name="Meng J."/>
            <person name="Wang J."/>
            <person name="Min J."/>
            <person name="Poulain J."/>
            <person name="Wang J."/>
            <person name="Hatakeyama K."/>
            <person name="Wu K."/>
            <person name="Wang L."/>
            <person name="Fang L."/>
            <person name="Trick M."/>
            <person name="Links M.G."/>
            <person name="Zhao M."/>
            <person name="Jin M."/>
            <person name="Ramchiary N."/>
            <person name="Drou N."/>
            <person name="Berkman P.J."/>
            <person name="Cai Q."/>
            <person name="Huang Q."/>
            <person name="Li R."/>
            <person name="Tabata S."/>
            <person name="Cheng S."/>
            <person name="Zhang S."/>
            <person name="Zhang S."/>
            <person name="Huang S."/>
            <person name="Sato S."/>
            <person name="Sun S."/>
            <person name="Kwon S.J."/>
            <person name="Choi S.R."/>
            <person name="Lee T.H."/>
            <person name="Fan W."/>
            <person name="Zhao X."/>
            <person name="Tan X."/>
            <person name="Xu X."/>
            <person name="Wang Y."/>
            <person name="Qiu Y."/>
            <person name="Yin Y."/>
            <person name="Li Y."/>
            <person name="Du Y."/>
            <person name="Liao Y."/>
            <person name="Lim Y."/>
            <person name="Narusaka Y."/>
            <person name="Wang Y."/>
            <person name="Wang Z."/>
            <person name="Li Z."/>
            <person name="Wang Z."/>
            <person name="Xiong Z."/>
            <person name="Zhang Z."/>
        </authorList>
    </citation>
    <scope>NUCLEOTIDE SEQUENCE [LARGE SCALE GENOMIC DNA]</scope>
    <source>
        <strain evidence="11">cv. Chiifu-401-42</strain>
    </source>
</reference>
<evidence type="ECO:0000256" key="2">
    <source>
        <dbReference type="ARBA" id="ARBA00023015"/>
    </source>
</evidence>
<dbReference type="PROSITE" id="PS50066">
    <property type="entry name" value="MADS_BOX_2"/>
    <property type="match status" value="1"/>
</dbReference>
<dbReference type="EMBL" id="CM010628">
    <property type="protein sequence ID" value="RID81083.1"/>
    <property type="molecule type" value="Genomic_DNA"/>
</dbReference>
<dbReference type="InterPro" id="IPR002100">
    <property type="entry name" value="TF_MADSbox"/>
</dbReference>
<dbReference type="OMA" id="LYHHKNV"/>
<dbReference type="HOGENOM" id="CLU_053053_7_1_1"/>
<dbReference type="FunFam" id="3.40.1810.10:FF:000024">
    <property type="entry name" value="Agamous-like MADS-box protein AGL80"/>
    <property type="match status" value="1"/>
</dbReference>
<feature type="domain" description="MADS-box" evidence="7">
    <location>
        <begin position="1"/>
        <end position="49"/>
    </location>
</feature>
<dbReference type="Proteomes" id="UP000264353">
    <property type="component" value="Chromosome A1"/>
</dbReference>